<dbReference type="Gene3D" id="3.40.50.2300">
    <property type="match status" value="1"/>
</dbReference>
<evidence type="ECO:0000256" key="1">
    <source>
        <dbReference type="ARBA" id="ARBA00008201"/>
    </source>
</evidence>
<evidence type="ECO:0000259" key="5">
    <source>
        <dbReference type="PROSITE" id="PS50822"/>
    </source>
</evidence>
<gene>
    <name evidence="6" type="ORF">SELMODRAFT_235430</name>
</gene>
<dbReference type="GO" id="GO:0004521">
    <property type="term" value="F:RNA endonuclease activity"/>
    <property type="evidence" value="ECO:0000318"/>
    <property type="project" value="GO_Central"/>
</dbReference>
<dbReference type="InterPro" id="IPR036397">
    <property type="entry name" value="RNaseH_sf"/>
</dbReference>
<sequence>MPPRREGGRGGGRGGGDGRAPSQEWRGQEEEFRQGRGRGRGGRNPDGRGQGGREGGGGRGAGAGGGGPSRAPLEAFPPLGDRRQQQIPPETSQRPRTIVSAAGSQRGYGGTPAGPSAPVSSSSTGDVPTSSKALVPPKRPDRGTVGQKVTIRVNHFKMKVKDAPIFHYDVSIHPAVGSKGIARALERQLVSQYRASELNNLLPVYDGSKSLYTARRLPFEQKDFKVTLPEEEGRRAREFKVTIKFAAELDPYQMDLFLEGRGAVLQAPYEFLQALDVALREWPMKSYVPSGRNFFDPSFGRLALEGGFEAWKGFYQSVRPTMQGLVLNVDLSAAAFYEALPVLEFLKKSLPYFDPSRGLSDGDRAKAKNLLNRLKVEVTHRNIPRRYRISGLSLRPTKALTFTTDSGQEVKVVDYFWTTYKHKIQYPELPCLELQGRKTTYLPMEVCKLAAGQKYQGKLNERQTTNMLRFTCQIPAVREQNIKTLMSNVHDFQQNDYAAEFGIQVAKSMTSLHARVLPTPSLRYSSNQITPSDGGWNMMRSRFLRGGVIRRWTLVNFTRLAREDVDAFISELIQRCVAVGVQMDPPVIPPSSGRLEQYDTLLRNAVRNHASKSKPGEGLQLVVCLMDAKHQIYGDLKKLCETELGLVTQVCLKKNVMKEYNSLSQYLANLAMKINVKVGGQNMDLAQDLRLMVPSILGKPTIIFGADVSHPMARDDTSPSISAVVASMDWPSAVKYLARARSQRGRVEMIEHLHDMVVDLMRAFFTHTRLKPERLLFFRDGVSEGQFSDVLNNEVQAIQRAFLTLQPNGDYCPQITFVVVQKRHHTRFFPADNNVVSNNVRPGTVVDTEITHPREFDFYLCSHRGLQGTSRPTHYHVLLDQNGFRADQLQTLVNSLCYTYARCTKAVSVIPPAYYAHLVAYRSRLHVDSVAAGAGSSSARAAAAECRLPEVLPEVRNYMYYC</sequence>
<dbReference type="PANTHER" id="PTHR22891">
    <property type="entry name" value="EUKARYOTIC TRANSLATION INITIATION FACTOR 2C"/>
    <property type="match status" value="1"/>
</dbReference>
<feature type="compositionally biased region" description="Gly residues" evidence="3">
    <location>
        <begin position="42"/>
        <end position="68"/>
    </location>
</feature>
<dbReference type="InterPro" id="IPR014811">
    <property type="entry name" value="ArgoL1"/>
</dbReference>
<dbReference type="HOGENOM" id="CLU_004544_0_0_1"/>
<dbReference type="Proteomes" id="UP000001514">
    <property type="component" value="Unassembled WGS sequence"/>
</dbReference>
<dbReference type="SUPFAM" id="SSF53098">
    <property type="entry name" value="Ribonuclease H-like"/>
    <property type="match status" value="1"/>
</dbReference>
<protein>
    <recommendedName>
        <fullName evidence="8">Argonaute family member</fullName>
    </recommendedName>
</protein>
<dbReference type="GO" id="GO:0005634">
    <property type="term" value="C:nucleus"/>
    <property type="evidence" value="ECO:0000318"/>
    <property type="project" value="GO_Central"/>
</dbReference>
<feature type="compositionally biased region" description="Polar residues" evidence="3">
    <location>
        <begin position="85"/>
        <end position="95"/>
    </location>
</feature>
<dbReference type="eggNOG" id="KOG1041">
    <property type="taxonomic scope" value="Eukaryota"/>
</dbReference>
<accession>D8SXH6</accession>
<evidence type="ECO:0008006" key="8">
    <source>
        <dbReference type="Google" id="ProtNLM"/>
    </source>
</evidence>
<dbReference type="Pfam" id="PF02171">
    <property type="entry name" value="Piwi"/>
    <property type="match status" value="1"/>
</dbReference>
<dbReference type="EMBL" id="GL377651">
    <property type="protein sequence ID" value="EFJ10806.1"/>
    <property type="molecule type" value="Genomic_DNA"/>
</dbReference>
<dbReference type="GO" id="GO:0003723">
    <property type="term" value="F:RNA binding"/>
    <property type="evidence" value="ECO:0000318"/>
    <property type="project" value="GO_Central"/>
</dbReference>
<dbReference type="Gene3D" id="3.30.420.10">
    <property type="entry name" value="Ribonuclease H-like superfamily/Ribonuclease H"/>
    <property type="match status" value="1"/>
</dbReference>
<dbReference type="Gramene" id="EFJ10806">
    <property type="protein sequence ID" value="EFJ10806"/>
    <property type="gene ID" value="SELMODRAFT_235430"/>
</dbReference>
<dbReference type="GO" id="GO:0005737">
    <property type="term" value="C:cytoplasm"/>
    <property type="evidence" value="ECO:0000318"/>
    <property type="project" value="GO_Central"/>
</dbReference>
<dbReference type="Pfam" id="PF08699">
    <property type="entry name" value="ArgoL1"/>
    <property type="match status" value="1"/>
</dbReference>
<dbReference type="Pfam" id="PF02170">
    <property type="entry name" value="PAZ"/>
    <property type="match status" value="1"/>
</dbReference>
<dbReference type="KEGG" id="smo:SELMODRAFT_235430"/>
<comment type="similarity">
    <text evidence="1">Belongs to the argonaute family. Ago subfamily.</text>
</comment>
<dbReference type="InterPro" id="IPR012337">
    <property type="entry name" value="RNaseH-like_sf"/>
</dbReference>
<dbReference type="InParanoid" id="D8SXH6"/>
<dbReference type="GO" id="GO:0031047">
    <property type="term" value="P:regulatory ncRNA-mediated gene silencing"/>
    <property type="evidence" value="ECO:0000318"/>
    <property type="project" value="GO_Central"/>
</dbReference>
<dbReference type="STRING" id="88036.D8SXH6"/>
<dbReference type="InterPro" id="IPR032474">
    <property type="entry name" value="Argonaute_N"/>
</dbReference>
<dbReference type="InterPro" id="IPR036085">
    <property type="entry name" value="PAZ_dom_sf"/>
</dbReference>
<name>D8SXH6_SELML</name>
<keyword evidence="2" id="KW-0943">RNA-mediated gene silencing</keyword>
<evidence type="ECO:0000259" key="4">
    <source>
        <dbReference type="PROSITE" id="PS50821"/>
    </source>
</evidence>
<dbReference type="Pfam" id="PF16487">
    <property type="entry name" value="ArgoMid"/>
    <property type="match status" value="1"/>
</dbReference>
<dbReference type="SMART" id="SM01163">
    <property type="entry name" value="DUF1785"/>
    <property type="match status" value="1"/>
</dbReference>
<evidence type="ECO:0000313" key="7">
    <source>
        <dbReference type="Proteomes" id="UP000001514"/>
    </source>
</evidence>
<reference evidence="6 7" key="1">
    <citation type="journal article" date="2011" name="Science">
        <title>The Selaginella genome identifies genetic changes associated with the evolution of vascular plants.</title>
        <authorList>
            <person name="Banks J.A."/>
            <person name="Nishiyama T."/>
            <person name="Hasebe M."/>
            <person name="Bowman J.L."/>
            <person name="Gribskov M."/>
            <person name="dePamphilis C."/>
            <person name="Albert V.A."/>
            <person name="Aono N."/>
            <person name="Aoyama T."/>
            <person name="Ambrose B.A."/>
            <person name="Ashton N.W."/>
            <person name="Axtell M.J."/>
            <person name="Barker E."/>
            <person name="Barker M.S."/>
            <person name="Bennetzen J.L."/>
            <person name="Bonawitz N.D."/>
            <person name="Chapple C."/>
            <person name="Cheng C."/>
            <person name="Correa L.G."/>
            <person name="Dacre M."/>
            <person name="DeBarry J."/>
            <person name="Dreyer I."/>
            <person name="Elias M."/>
            <person name="Engstrom E.M."/>
            <person name="Estelle M."/>
            <person name="Feng L."/>
            <person name="Finet C."/>
            <person name="Floyd S.K."/>
            <person name="Frommer W.B."/>
            <person name="Fujita T."/>
            <person name="Gramzow L."/>
            <person name="Gutensohn M."/>
            <person name="Harholt J."/>
            <person name="Hattori M."/>
            <person name="Heyl A."/>
            <person name="Hirai T."/>
            <person name="Hiwatashi Y."/>
            <person name="Ishikawa M."/>
            <person name="Iwata M."/>
            <person name="Karol K.G."/>
            <person name="Koehler B."/>
            <person name="Kolukisaoglu U."/>
            <person name="Kubo M."/>
            <person name="Kurata T."/>
            <person name="Lalonde S."/>
            <person name="Li K."/>
            <person name="Li Y."/>
            <person name="Litt A."/>
            <person name="Lyons E."/>
            <person name="Manning G."/>
            <person name="Maruyama T."/>
            <person name="Michael T.P."/>
            <person name="Mikami K."/>
            <person name="Miyazaki S."/>
            <person name="Morinaga S."/>
            <person name="Murata T."/>
            <person name="Mueller-Roeber B."/>
            <person name="Nelson D.R."/>
            <person name="Obara M."/>
            <person name="Oguri Y."/>
            <person name="Olmstead R.G."/>
            <person name="Onodera N."/>
            <person name="Petersen B.L."/>
            <person name="Pils B."/>
            <person name="Prigge M."/>
            <person name="Rensing S.A."/>
            <person name="Riano-Pachon D.M."/>
            <person name="Roberts A.W."/>
            <person name="Sato Y."/>
            <person name="Scheller H.V."/>
            <person name="Schulz B."/>
            <person name="Schulz C."/>
            <person name="Shakirov E.V."/>
            <person name="Shibagaki N."/>
            <person name="Shinohara N."/>
            <person name="Shippen D.E."/>
            <person name="Soerensen I."/>
            <person name="Sotooka R."/>
            <person name="Sugimoto N."/>
            <person name="Sugita M."/>
            <person name="Sumikawa N."/>
            <person name="Tanurdzic M."/>
            <person name="Theissen G."/>
            <person name="Ulvskov P."/>
            <person name="Wakazuki S."/>
            <person name="Weng J.K."/>
            <person name="Willats W.W."/>
            <person name="Wipf D."/>
            <person name="Wolf P.G."/>
            <person name="Yang L."/>
            <person name="Zimmer A.D."/>
            <person name="Zhu Q."/>
            <person name="Mitros T."/>
            <person name="Hellsten U."/>
            <person name="Loque D."/>
            <person name="Otillar R."/>
            <person name="Salamov A."/>
            <person name="Schmutz J."/>
            <person name="Shapiro H."/>
            <person name="Lindquist E."/>
            <person name="Lucas S."/>
            <person name="Rokhsar D."/>
            <person name="Grigoriev I.V."/>
        </authorList>
    </citation>
    <scope>NUCLEOTIDE SEQUENCE [LARGE SCALE GENOMIC DNA]</scope>
</reference>
<feature type="region of interest" description="Disordered" evidence="3">
    <location>
        <begin position="1"/>
        <end position="145"/>
    </location>
</feature>
<dbReference type="CDD" id="cd02846">
    <property type="entry name" value="PAZ_argonaute_like"/>
    <property type="match status" value="1"/>
</dbReference>
<dbReference type="AlphaFoldDB" id="D8SXH6"/>
<dbReference type="InterPro" id="IPR003165">
    <property type="entry name" value="Piwi"/>
</dbReference>
<evidence type="ECO:0000256" key="2">
    <source>
        <dbReference type="ARBA" id="ARBA00023158"/>
    </source>
</evidence>
<dbReference type="SUPFAM" id="SSF101690">
    <property type="entry name" value="PAZ domain"/>
    <property type="match status" value="1"/>
</dbReference>
<feature type="domain" description="Piwi" evidence="5">
    <location>
        <begin position="621"/>
        <end position="928"/>
    </location>
</feature>
<dbReference type="InterPro" id="IPR003100">
    <property type="entry name" value="PAZ_dom"/>
</dbReference>
<dbReference type="SMART" id="SM00950">
    <property type="entry name" value="Piwi"/>
    <property type="match status" value="1"/>
</dbReference>
<dbReference type="InterPro" id="IPR032473">
    <property type="entry name" value="Argonaute_Mid_dom"/>
</dbReference>
<dbReference type="PROSITE" id="PS50822">
    <property type="entry name" value="PIWI"/>
    <property type="match status" value="1"/>
</dbReference>
<dbReference type="Pfam" id="PF16486">
    <property type="entry name" value="ArgoN"/>
    <property type="match status" value="1"/>
</dbReference>
<proteinExistence type="inferred from homology"/>
<dbReference type="Gene3D" id="2.170.260.10">
    <property type="entry name" value="paz domain"/>
    <property type="match status" value="1"/>
</dbReference>
<dbReference type="CDD" id="cd04657">
    <property type="entry name" value="Piwi_ago-like"/>
    <property type="match status" value="1"/>
</dbReference>
<evidence type="ECO:0000256" key="3">
    <source>
        <dbReference type="SAM" id="MobiDB-lite"/>
    </source>
</evidence>
<dbReference type="InterPro" id="IPR045246">
    <property type="entry name" value="Piwi_ago-like"/>
</dbReference>
<feature type="compositionally biased region" description="Gly residues" evidence="3">
    <location>
        <begin position="9"/>
        <end position="18"/>
    </location>
</feature>
<keyword evidence="7" id="KW-1185">Reference proteome</keyword>
<dbReference type="PROSITE" id="PS50821">
    <property type="entry name" value="PAZ"/>
    <property type="match status" value="1"/>
</dbReference>
<dbReference type="SMART" id="SM00949">
    <property type="entry name" value="PAZ"/>
    <property type="match status" value="1"/>
</dbReference>
<feature type="compositionally biased region" description="Low complexity" evidence="3">
    <location>
        <begin position="113"/>
        <end position="131"/>
    </location>
</feature>
<dbReference type="InterPro" id="IPR032472">
    <property type="entry name" value="ArgoL2"/>
</dbReference>
<feature type="domain" description="PAZ" evidence="4">
    <location>
        <begin position="341"/>
        <end position="451"/>
    </location>
</feature>
<evidence type="ECO:0000313" key="6">
    <source>
        <dbReference type="EMBL" id="EFJ10806.1"/>
    </source>
</evidence>
<dbReference type="Pfam" id="PF16488">
    <property type="entry name" value="ArgoL2"/>
    <property type="match status" value="1"/>
</dbReference>
<dbReference type="OMA" id="CHHENIP"/>
<organism evidence="7">
    <name type="scientific">Selaginella moellendorffii</name>
    <name type="common">Spikemoss</name>
    <dbReference type="NCBI Taxonomy" id="88036"/>
    <lineage>
        <taxon>Eukaryota</taxon>
        <taxon>Viridiplantae</taxon>
        <taxon>Streptophyta</taxon>
        <taxon>Embryophyta</taxon>
        <taxon>Tracheophyta</taxon>
        <taxon>Lycopodiopsida</taxon>
        <taxon>Selaginellales</taxon>
        <taxon>Selaginellaceae</taxon>
        <taxon>Selaginella</taxon>
    </lineage>
</organism>